<evidence type="ECO:0000313" key="4">
    <source>
        <dbReference type="Proteomes" id="UP000075243"/>
    </source>
</evidence>
<dbReference type="Pfam" id="PF24626">
    <property type="entry name" value="SH3_Tf2-1"/>
    <property type="match status" value="1"/>
</dbReference>
<sequence length="130" mass="15223">MVSQDNKNRKDVTFEVGDWVLLRLQPYRQVLIRRRHHHKLSHKFYSPFKVRCHIGNVTYDLELPPHSRIHSVFHVSLLRPYFGTKTNAPFTPIPRDLSNPPDDTPLSEPNQQPLPLKTSPMQVPNLEDIQ</sequence>
<dbReference type="EMBL" id="CM003604">
    <property type="protein sequence ID" value="KYP73795.1"/>
    <property type="molecule type" value="Genomic_DNA"/>
</dbReference>
<name>A0A151U3C1_CAJCA</name>
<dbReference type="PANTHER" id="PTHR46148">
    <property type="entry name" value="CHROMO DOMAIN-CONTAINING PROTEIN"/>
    <property type="match status" value="1"/>
</dbReference>
<accession>A0A151U3C1</accession>
<proteinExistence type="predicted"/>
<evidence type="ECO:0000259" key="2">
    <source>
        <dbReference type="Pfam" id="PF24626"/>
    </source>
</evidence>
<keyword evidence="4" id="KW-1185">Reference proteome</keyword>
<evidence type="ECO:0000256" key="1">
    <source>
        <dbReference type="SAM" id="MobiDB-lite"/>
    </source>
</evidence>
<dbReference type="Proteomes" id="UP000075243">
    <property type="component" value="Chromosome 2"/>
</dbReference>
<organism evidence="3 4">
    <name type="scientific">Cajanus cajan</name>
    <name type="common">Pigeon pea</name>
    <name type="synonym">Cajanus indicus</name>
    <dbReference type="NCBI Taxonomy" id="3821"/>
    <lineage>
        <taxon>Eukaryota</taxon>
        <taxon>Viridiplantae</taxon>
        <taxon>Streptophyta</taxon>
        <taxon>Embryophyta</taxon>
        <taxon>Tracheophyta</taxon>
        <taxon>Spermatophyta</taxon>
        <taxon>Magnoliopsida</taxon>
        <taxon>eudicotyledons</taxon>
        <taxon>Gunneridae</taxon>
        <taxon>Pentapetalae</taxon>
        <taxon>rosids</taxon>
        <taxon>fabids</taxon>
        <taxon>Fabales</taxon>
        <taxon>Fabaceae</taxon>
        <taxon>Papilionoideae</taxon>
        <taxon>50 kb inversion clade</taxon>
        <taxon>NPAAA clade</taxon>
        <taxon>indigoferoid/millettioid clade</taxon>
        <taxon>Phaseoleae</taxon>
        <taxon>Cajanus</taxon>
    </lineage>
</organism>
<dbReference type="AlphaFoldDB" id="A0A151U3C1"/>
<dbReference type="InterPro" id="IPR056924">
    <property type="entry name" value="SH3_Tf2-1"/>
</dbReference>
<gene>
    <name evidence="3" type="ORF">KK1_006451</name>
</gene>
<feature type="domain" description="Tf2-1-like SH3-like" evidence="2">
    <location>
        <begin position="17"/>
        <end position="81"/>
    </location>
</feature>
<evidence type="ECO:0000313" key="3">
    <source>
        <dbReference type="EMBL" id="KYP73795.1"/>
    </source>
</evidence>
<reference evidence="3 4" key="1">
    <citation type="journal article" date="2012" name="Nat. Biotechnol.">
        <title>Draft genome sequence of pigeonpea (Cajanus cajan), an orphan legume crop of resource-poor farmers.</title>
        <authorList>
            <person name="Varshney R.K."/>
            <person name="Chen W."/>
            <person name="Li Y."/>
            <person name="Bharti A.K."/>
            <person name="Saxena R.K."/>
            <person name="Schlueter J.A."/>
            <person name="Donoghue M.T."/>
            <person name="Azam S."/>
            <person name="Fan G."/>
            <person name="Whaley A.M."/>
            <person name="Farmer A.D."/>
            <person name="Sheridan J."/>
            <person name="Iwata A."/>
            <person name="Tuteja R."/>
            <person name="Penmetsa R.V."/>
            <person name="Wu W."/>
            <person name="Upadhyaya H.D."/>
            <person name="Yang S.P."/>
            <person name="Shah T."/>
            <person name="Saxena K.B."/>
            <person name="Michael T."/>
            <person name="McCombie W.R."/>
            <person name="Yang B."/>
            <person name="Zhang G."/>
            <person name="Yang H."/>
            <person name="Wang J."/>
            <person name="Spillane C."/>
            <person name="Cook D.R."/>
            <person name="May G.D."/>
            <person name="Xu X."/>
            <person name="Jackson S.A."/>
        </authorList>
    </citation>
    <scope>NUCLEOTIDE SEQUENCE [LARGE SCALE GENOMIC DNA]</scope>
    <source>
        <strain evidence="4">cv. Asha</strain>
    </source>
</reference>
<dbReference type="PANTHER" id="PTHR46148:SF52">
    <property type="entry name" value="OS04G0603800 PROTEIN"/>
    <property type="match status" value="1"/>
</dbReference>
<dbReference type="Gramene" id="C.cajan_06274.t">
    <property type="protein sequence ID" value="C.cajan_06274.t.cds1"/>
    <property type="gene ID" value="C.cajan_06274"/>
</dbReference>
<protein>
    <recommendedName>
        <fullName evidence="2">Tf2-1-like SH3-like domain-containing protein</fullName>
    </recommendedName>
</protein>
<feature type="region of interest" description="Disordered" evidence="1">
    <location>
        <begin position="87"/>
        <end position="130"/>
    </location>
</feature>